<dbReference type="SUPFAM" id="SSF49464">
    <property type="entry name" value="Carboxypeptidase regulatory domain-like"/>
    <property type="match status" value="1"/>
</dbReference>
<dbReference type="PROSITE" id="PS51123">
    <property type="entry name" value="OMPA_2"/>
    <property type="match status" value="1"/>
</dbReference>
<keyword evidence="7" id="KW-0969">Cilium</keyword>
<keyword evidence="3" id="KW-0998">Cell outer membrane</keyword>
<keyword evidence="8" id="KW-1185">Reference proteome</keyword>
<gene>
    <name evidence="7" type="ORF">DU508_11035</name>
</gene>
<accession>A0A369Q0Z9</accession>
<dbReference type="SUPFAM" id="SSF82171">
    <property type="entry name" value="DPP6 N-terminal domain-like"/>
    <property type="match status" value="1"/>
</dbReference>
<evidence type="ECO:0000313" key="7">
    <source>
        <dbReference type="EMBL" id="RDC56609.1"/>
    </source>
</evidence>
<evidence type="ECO:0000256" key="2">
    <source>
        <dbReference type="ARBA" id="ARBA00023136"/>
    </source>
</evidence>
<dbReference type="RefSeq" id="WP_115403327.1">
    <property type="nucleotide sequence ID" value="NZ_QPKV01000004.1"/>
</dbReference>
<dbReference type="InterPro" id="IPR008969">
    <property type="entry name" value="CarboxyPept-like_regulatory"/>
</dbReference>
<dbReference type="CDD" id="cd07185">
    <property type="entry name" value="OmpA_C-like"/>
    <property type="match status" value="1"/>
</dbReference>
<dbReference type="InterPro" id="IPR050330">
    <property type="entry name" value="Bact_OuterMem_StrucFunc"/>
</dbReference>
<dbReference type="AlphaFoldDB" id="A0A369Q0Z9"/>
<dbReference type="InterPro" id="IPR011990">
    <property type="entry name" value="TPR-like_helical_dom_sf"/>
</dbReference>
<dbReference type="OrthoDB" id="9809364at2"/>
<dbReference type="Pfam" id="PF00691">
    <property type="entry name" value="OmpA"/>
    <property type="match status" value="1"/>
</dbReference>
<dbReference type="Proteomes" id="UP000253961">
    <property type="component" value="Unassembled WGS sequence"/>
</dbReference>
<protein>
    <submittedName>
        <fullName evidence="7">Flagellar motor protein MotB</fullName>
    </submittedName>
</protein>
<reference evidence="7 8" key="1">
    <citation type="submission" date="2018-07" db="EMBL/GenBank/DDBJ databases">
        <title>Pedobacter sp. nov., isolated from soil.</title>
        <authorList>
            <person name="Zhou L.Y."/>
            <person name="Du Z.J."/>
        </authorList>
    </citation>
    <scope>NUCLEOTIDE SEQUENCE [LARGE SCALE GENOMIC DNA]</scope>
    <source>
        <strain evidence="7 8">JDX94</strain>
    </source>
</reference>
<dbReference type="Pfam" id="PF07676">
    <property type="entry name" value="PD40"/>
    <property type="match status" value="1"/>
</dbReference>
<feature type="signal peptide" evidence="5">
    <location>
        <begin position="1"/>
        <end position="23"/>
    </location>
</feature>
<evidence type="ECO:0000256" key="3">
    <source>
        <dbReference type="ARBA" id="ARBA00023237"/>
    </source>
</evidence>
<comment type="caution">
    <text evidence="7">The sequence shown here is derived from an EMBL/GenBank/DDBJ whole genome shotgun (WGS) entry which is preliminary data.</text>
</comment>
<dbReference type="InterPro" id="IPR006665">
    <property type="entry name" value="OmpA-like"/>
</dbReference>
<dbReference type="PRINTS" id="PR01021">
    <property type="entry name" value="OMPADOMAIN"/>
</dbReference>
<evidence type="ECO:0000256" key="1">
    <source>
        <dbReference type="ARBA" id="ARBA00004442"/>
    </source>
</evidence>
<evidence type="ECO:0000259" key="6">
    <source>
        <dbReference type="PROSITE" id="PS51123"/>
    </source>
</evidence>
<dbReference type="GO" id="GO:0009279">
    <property type="term" value="C:cell outer membrane"/>
    <property type="evidence" value="ECO:0007669"/>
    <property type="project" value="UniProtKB-SubCell"/>
</dbReference>
<keyword evidence="7" id="KW-0282">Flagellum</keyword>
<feature type="chain" id="PRO_5016570686" evidence="5">
    <location>
        <begin position="24"/>
        <end position="656"/>
    </location>
</feature>
<dbReference type="Gene3D" id="3.30.1330.60">
    <property type="entry name" value="OmpA-like domain"/>
    <property type="match status" value="1"/>
</dbReference>
<name>A0A369Q0Z9_9SPHI</name>
<comment type="subcellular location">
    <subcellularLocation>
        <location evidence="1">Cell outer membrane</location>
    </subcellularLocation>
</comment>
<dbReference type="InterPro" id="IPR036737">
    <property type="entry name" value="OmpA-like_sf"/>
</dbReference>
<dbReference type="SUPFAM" id="SSF103088">
    <property type="entry name" value="OmpA-like"/>
    <property type="match status" value="1"/>
</dbReference>
<organism evidence="7 8">
    <name type="scientific">Pedobacter chinensis</name>
    <dbReference type="NCBI Taxonomy" id="2282421"/>
    <lineage>
        <taxon>Bacteria</taxon>
        <taxon>Pseudomonadati</taxon>
        <taxon>Bacteroidota</taxon>
        <taxon>Sphingobacteriia</taxon>
        <taxon>Sphingobacteriales</taxon>
        <taxon>Sphingobacteriaceae</taxon>
        <taxon>Pedobacter</taxon>
    </lineage>
</organism>
<proteinExistence type="predicted"/>
<keyword evidence="2 4" id="KW-0472">Membrane</keyword>
<dbReference type="Gene3D" id="1.25.40.10">
    <property type="entry name" value="Tetratricopeptide repeat domain"/>
    <property type="match status" value="1"/>
</dbReference>
<dbReference type="EMBL" id="QPKV01000004">
    <property type="protein sequence ID" value="RDC56609.1"/>
    <property type="molecule type" value="Genomic_DNA"/>
</dbReference>
<keyword evidence="5" id="KW-0732">Signal</keyword>
<dbReference type="SUPFAM" id="SSF48452">
    <property type="entry name" value="TPR-like"/>
    <property type="match status" value="1"/>
</dbReference>
<dbReference type="Gene3D" id="2.60.40.1120">
    <property type="entry name" value="Carboxypeptidase-like, regulatory domain"/>
    <property type="match status" value="1"/>
</dbReference>
<sequence length="656" mass="74115">MKKIYKITLCLGMLVGWQPNVMAQYVLTEADKQFDLYNYNKAIDLYEQAYKKKATLHAAERLAECYKNQNNYKQAESWYAIACAMPNSKVENTLHYAQALQSNSKYAEAKTQYQKYAELNNSVTASQKSIWLLSCDSAQKWMRNPRPFIINNEKTLNSPKSDWGAVRYNNEIVFASDRGAIDEDKQNGSRPFLKFDGAKAPSKKVYGWTGNSYLKLYIGSATDSVKLFPIEAGTDYHVGPASFSADGNEVYFTLTRIQKHLEYEKVKSVKGKLATINVEIYSSKKGTDGKWNKPTAFKYNNVNEYSVGDPYLTADGNSLYFASNMPGGMGGSDLYVVQKTDAGEWGIAINLKEINTPGNERSPAFDVNNDFYFSSDGRVGMGGLDIFKSTFIHGKISVPENLGYPINSPQDDFALNFSAKNMGYLSSNRVDGFGDDDIYSFVQQQILAFRLNGIAYDKKTNLPLSNVIISLKKNEGGFLRVQTDDEGKFGFNLEKESDYTLTGEKTDFRSDLTNLSTKNLTTSTELKKDLYLEQIELNKAIRLENIYYDFDKSNIRADAAIELDKLVKIMKDNPTIWIELGSHTDSRGNDQYNQWLSQSRANSAVQYIIDRGINKNRITAKGYGERELLNKCSNGVKCSEADHQLNRRTEFKIVKQ</sequence>
<dbReference type="PANTHER" id="PTHR30329">
    <property type="entry name" value="STATOR ELEMENT OF FLAGELLAR MOTOR COMPLEX"/>
    <property type="match status" value="1"/>
</dbReference>
<evidence type="ECO:0000256" key="4">
    <source>
        <dbReference type="PROSITE-ProRule" id="PRU00473"/>
    </source>
</evidence>
<feature type="domain" description="OmpA-like" evidence="6">
    <location>
        <begin position="535"/>
        <end position="656"/>
    </location>
</feature>
<evidence type="ECO:0000256" key="5">
    <source>
        <dbReference type="SAM" id="SignalP"/>
    </source>
</evidence>
<dbReference type="PANTHER" id="PTHR30329:SF21">
    <property type="entry name" value="LIPOPROTEIN YIAD-RELATED"/>
    <property type="match status" value="1"/>
</dbReference>
<evidence type="ECO:0000313" key="8">
    <source>
        <dbReference type="Proteomes" id="UP000253961"/>
    </source>
</evidence>
<dbReference type="InterPro" id="IPR011659">
    <property type="entry name" value="WD40"/>
</dbReference>
<dbReference type="InterPro" id="IPR006664">
    <property type="entry name" value="OMP_bac"/>
</dbReference>
<keyword evidence="7" id="KW-0966">Cell projection</keyword>